<organism evidence="2 3">
    <name type="scientific">Ophiocordyceps polyrhachis-furcata BCC 54312</name>
    <dbReference type="NCBI Taxonomy" id="1330021"/>
    <lineage>
        <taxon>Eukaryota</taxon>
        <taxon>Fungi</taxon>
        <taxon>Dikarya</taxon>
        <taxon>Ascomycota</taxon>
        <taxon>Pezizomycotina</taxon>
        <taxon>Sordariomycetes</taxon>
        <taxon>Hypocreomycetidae</taxon>
        <taxon>Hypocreales</taxon>
        <taxon>Ophiocordycipitaceae</taxon>
        <taxon>Ophiocordyceps</taxon>
    </lineage>
</organism>
<dbReference type="Pfam" id="PF11326">
    <property type="entry name" value="PANTS-like"/>
    <property type="match status" value="1"/>
</dbReference>
<dbReference type="AlphaFoldDB" id="A0A367LQ83"/>
<reference evidence="2 3" key="1">
    <citation type="journal article" date="2015" name="BMC Genomics">
        <title>Insights from the genome of Ophiocordyceps polyrhachis-furcata to pathogenicity and host specificity in insect fungi.</title>
        <authorList>
            <person name="Wichadakul D."/>
            <person name="Kobmoo N."/>
            <person name="Ingsriswang S."/>
            <person name="Tangphatsornruang S."/>
            <person name="Chantasingh D."/>
            <person name="Luangsa-ard J.J."/>
            <person name="Eurwilaichitr L."/>
        </authorList>
    </citation>
    <scope>NUCLEOTIDE SEQUENCE [LARGE SCALE GENOMIC DNA]</scope>
    <source>
        <strain evidence="2 3">BCC 54312</strain>
    </source>
</reference>
<evidence type="ECO:0000256" key="1">
    <source>
        <dbReference type="SAM" id="MobiDB-lite"/>
    </source>
</evidence>
<proteinExistence type="predicted"/>
<dbReference type="EMBL" id="LKCN02000001">
    <property type="protein sequence ID" value="RCI16547.1"/>
    <property type="molecule type" value="Genomic_DNA"/>
</dbReference>
<evidence type="ECO:0000313" key="3">
    <source>
        <dbReference type="Proteomes" id="UP000253664"/>
    </source>
</evidence>
<dbReference type="STRING" id="1330021.A0A367LQ83"/>
<feature type="region of interest" description="Disordered" evidence="1">
    <location>
        <begin position="78"/>
        <end position="118"/>
    </location>
</feature>
<dbReference type="PANTHER" id="PTHR28052:SF1">
    <property type="entry name" value="UPF0545 PROTEIN C22ORF39"/>
    <property type="match status" value="1"/>
</dbReference>
<keyword evidence="3" id="KW-1185">Reference proteome</keyword>
<comment type="caution">
    <text evidence="2">The sequence shown here is derived from an EMBL/GenBank/DDBJ whole genome shotgun (WGS) entry which is preliminary data.</text>
</comment>
<evidence type="ECO:0008006" key="4">
    <source>
        <dbReference type="Google" id="ProtNLM"/>
    </source>
</evidence>
<dbReference type="Proteomes" id="UP000253664">
    <property type="component" value="Unassembled WGS sequence"/>
</dbReference>
<gene>
    <name evidence="2" type="ORF">L249_2254</name>
</gene>
<dbReference type="InterPro" id="IPR021475">
    <property type="entry name" value="Pants/Emi1-like"/>
</dbReference>
<feature type="region of interest" description="Disordered" evidence="1">
    <location>
        <begin position="197"/>
        <end position="227"/>
    </location>
</feature>
<protein>
    <recommendedName>
        <fullName evidence="4">Early meiotic induction protein 1</fullName>
    </recommendedName>
</protein>
<sequence>MLCLLSLSLRSLGGSFLRLARLSGHRYLIASWESIHSTNSLPHIILFFTHVTHTHTNCAYCNPMAWFWASPFERESTPDSNPKRSESIGLRRKQQTTSEASSSTEPPPPPSPRSSPSLSVAEALLPTEMSCRQAFDLAWACNSLGGQFNSVYRYGSMRACSKHWDDFWFCMRTKSYTGQQKADMIRDYHRDRELAKYGPGKPSSEDVWTSRPTMLPPGSAFSEPLPETVVGDDKEWRSLEAQRRNKIRRELGFETSS</sequence>
<dbReference type="PANTHER" id="PTHR28052">
    <property type="entry name" value="UPF0545 PROTEIN C22ORF39"/>
    <property type="match status" value="1"/>
</dbReference>
<evidence type="ECO:0000313" key="2">
    <source>
        <dbReference type="EMBL" id="RCI16547.1"/>
    </source>
</evidence>
<accession>A0A367LQ83</accession>
<dbReference type="OrthoDB" id="2017405at2759"/>
<name>A0A367LQ83_9HYPO</name>